<dbReference type="EMBL" id="MFYX01000067">
    <property type="protein sequence ID" value="OGK04591.1"/>
    <property type="molecule type" value="Genomic_DNA"/>
</dbReference>
<dbReference type="AlphaFoldDB" id="A0A1F7FDB8"/>
<evidence type="ECO:0000259" key="2">
    <source>
        <dbReference type="PROSITE" id="PS50853"/>
    </source>
</evidence>
<organism evidence="3 4">
    <name type="scientific">Candidatus Raymondbacteria bacterium RIFOXYD12_FULL_49_13</name>
    <dbReference type="NCBI Taxonomy" id="1817890"/>
    <lineage>
        <taxon>Bacteria</taxon>
        <taxon>Raymondiibacteriota</taxon>
    </lineage>
</organism>
<dbReference type="SMART" id="SM00060">
    <property type="entry name" value="FN3"/>
    <property type="match status" value="1"/>
</dbReference>
<sequence>MRQCVLSLFLLSSIACAGGLTGHTGTNIDIYCAEFTPEMVTYLKTLNAKWNLNSGWSKYRTITFGNSITVDGNHWSPLANNVTGIANATDINAFKDSTINLGTWIANGKVAESGRTIQWVSKQVASALSNRKPMFAVIMIGTNDISISHPPADQCEPSNDCWGDTVHYKQITDQLINVGVIPIITTIPPIDFSLMGNASNREPALRAYNNNLRTFAENHKFPLIDLHRWSDDHGPVSALLGDWAHPSGCSDGSASFSDNCLDGGSSGGLQNVRNYMIIMAVNDLIRYVVFNEPVPVDTIPPGVVTNLSAITGAGNGTVVLSWTAPGSDSTGGRYVRSLDIRYSQSNITEQNFSSLPRLPNIPKPVLSGTLQSMNVLNLTPGQTYYFAMKAADRTDTSALSNVASVQARSGLPLVKDSVRLDAYQDTYFKKNETDNKGGLAWLSLSSAYNGITYLRFDMSVCTKMPDSAVIVLQPCEWGATTFQYTTVIRPVTKAMTEDAFFAGGPIAFWLGNALEYPSASYTGPYNGQTKYYFPVAREAIQMYAQGTAYGLAIINTDSANAANQFWSKDRGAAESPYMIVYSGLDNVSAEQPDDFSVGPAILTVMPNPFNPSTTITISNCKSHIAEEELKIYNVKGEMVDDLSLLINNAEFPIRNSIIWDASRRQSGVYVVKAKIGGQVLTKTITFLK</sequence>
<name>A0A1F7FDB8_UNCRA</name>
<dbReference type="InterPro" id="IPR026444">
    <property type="entry name" value="Secre_tail"/>
</dbReference>
<keyword evidence="1" id="KW-0732">Signal</keyword>
<dbReference type="InterPro" id="IPR013783">
    <property type="entry name" value="Ig-like_fold"/>
</dbReference>
<comment type="caution">
    <text evidence="3">The sequence shown here is derived from an EMBL/GenBank/DDBJ whole genome shotgun (WGS) entry which is preliminary data.</text>
</comment>
<reference evidence="3 4" key="1">
    <citation type="journal article" date="2016" name="Nat. Commun.">
        <title>Thousands of microbial genomes shed light on interconnected biogeochemical processes in an aquifer system.</title>
        <authorList>
            <person name="Anantharaman K."/>
            <person name="Brown C.T."/>
            <person name="Hug L.A."/>
            <person name="Sharon I."/>
            <person name="Castelle C.J."/>
            <person name="Probst A.J."/>
            <person name="Thomas B.C."/>
            <person name="Singh A."/>
            <person name="Wilkins M.J."/>
            <person name="Karaoz U."/>
            <person name="Brodie E.L."/>
            <person name="Williams K.H."/>
            <person name="Hubbard S.S."/>
            <person name="Banfield J.F."/>
        </authorList>
    </citation>
    <scope>NUCLEOTIDE SEQUENCE [LARGE SCALE GENOMIC DNA]</scope>
</reference>
<accession>A0A1F7FDB8</accession>
<protein>
    <recommendedName>
        <fullName evidence="2">Fibronectin type-III domain-containing protein</fullName>
    </recommendedName>
</protein>
<dbReference type="Proteomes" id="UP000179243">
    <property type="component" value="Unassembled WGS sequence"/>
</dbReference>
<evidence type="ECO:0000313" key="3">
    <source>
        <dbReference type="EMBL" id="OGK04591.1"/>
    </source>
</evidence>
<dbReference type="Pfam" id="PF13472">
    <property type="entry name" value="Lipase_GDSL_2"/>
    <property type="match status" value="1"/>
</dbReference>
<evidence type="ECO:0000313" key="4">
    <source>
        <dbReference type="Proteomes" id="UP000179243"/>
    </source>
</evidence>
<gene>
    <name evidence="3" type="ORF">A2519_20615</name>
</gene>
<dbReference type="NCBIfam" id="TIGR04183">
    <property type="entry name" value="Por_Secre_tail"/>
    <property type="match status" value="1"/>
</dbReference>
<dbReference type="Gene3D" id="3.40.50.1110">
    <property type="entry name" value="SGNH hydrolase"/>
    <property type="match status" value="1"/>
</dbReference>
<dbReference type="PROSITE" id="PS51257">
    <property type="entry name" value="PROKAR_LIPOPROTEIN"/>
    <property type="match status" value="1"/>
</dbReference>
<dbReference type="PROSITE" id="PS50853">
    <property type="entry name" value="FN3"/>
    <property type="match status" value="1"/>
</dbReference>
<dbReference type="InterPro" id="IPR013830">
    <property type="entry name" value="SGNH_hydro"/>
</dbReference>
<dbReference type="CDD" id="cd00063">
    <property type="entry name" value="FN3"/>
    <property type="match status" value="1"/>
</dbReference>
<dbReference type="Pfam" id="PF00041">
    <property type="entry name" value="fn3"/>
    <property type="match status" value="1"/>
</dbReference>
<feature type="domain" description="Fibronectin type-III" evidence="2">
    <location>
        <begin position="300"/>
        <end position="410"/>
    </location>
</feature>
<feature type="signal peptide" evidence="1">
    <location>
        <begin position="1"/>
        <end position="17"/>
    </location>
</feature>
<dbReference type="SUPFAM" id="SSF52266">
    <property type="entry name" value="SGNH hydrolase"/>
    <property type="match status" value="1"/>
</dbReference>
<proteinExistence type="predicted"/>
<feature type="chain" id="PRO_5009528598" description="Fibronectin type-III domain-containing protein" evidence="1">
    <location>
        <begin position="18"/>
        <end position="688"/>
    </location>
</feature>
<evidence type="ECO:0000256" key="1">
    <source>
        <dbReference type="SAM" id="SignalP"/>
    </source>
</evidence>
<dbReference type="Pfam" id="PF18962">
    <property type="entry name" value="Por_Secre_tail"/>
    <property type="match status" value="1"/>
</dbReference>
<dbReference type="InterPro" id="IPR003961">
    <property type="entry name" value="FN3_dom"/>
</dbReference>
<dbReference type="Gene3D" id="2.60.40.10">
    <property type="entry name" value="Immunoglobulins"/>
    <property type="match status" value="1"/>
</dbReference>
<dbReference type="InterPro" id="IPR036116">
    <property type="entry name" value="FN3_sf"/>
</dbReference>
<dbReference type="InterPro" id="IPR036514">
    <property type="entry name" value="SGNH_hydro_sf"/>
</dbReference>
<dbReference type="SUPFAM" id="SSF49265">
    <property type="entry name" value="Fibronectin type III"/>
    <property type="match status" value="1"/>
</dbReference>